<dbReference type="EMBL" id="JACXIY010000040">
    <property type="protein sequence ID" value="MBD2872061.1"/>
    <property type="molecule type" value="Genomic_DNA"/>
</dbReference>
<dbReference type="GO" id="GO:0005975">
    <property type="term" value="P:carbohydrate metabolic process"/>
    <property type="evidence" value="ECO:0007669"/>
    <property type="project" value="InterPro"/>
</dbReference>
<dbReference type="AlphaFoldDB" id="A0A927CTP9"/>
<dbReference type="RefSeq" id="WP_190866423.1">
    <property type="nucleotide sequence ID" value="NZ_JACXIY010000040.1"/>
</dbReference>
<evidence type="ECO:0000313" key="2">
    <source>
        <dbReference type="Proteomes" id="UP000632125"/>
    </source>
</evidence>
<comment type="caution">
    <text evidence="1">The sequence shown here is derived from an EMBL/GenBank/DDBJ whole genome shotgun (WGS) entry which is preliminary data.</text>
</comment>
<organism evidence="1 2">
    <name type="scientific">Paenibacillus arenilitoris</name>
    <dbReference type="NCBI Taxonomy" id="2772299"/>
    <lineage>
        <taxon>Bacteria</taxon>
        <taxon>Bacillati</taxon>
        <taxon>Bacillota</taxon>
        <taxon>Bacilli</taxon>
        <taxon>Bacillales</taxon>
        <taxon>Paenibacillaceae</taxon>
        <taxon>Paenibacillus</taxon>
    </lineage>
</organism>
<proteinExistence type="predicted"/>
<dbReference type="SUPFAM" id="SSF74650">
    <property type="entry name" value="Galactose mutarotase-like"/>
    <property type="match status" value="1"/>
</dbReference>
<dbReference type="GO" id="GO:0030246">
    <property type="term" value="F:carbohydrate binding"/>
    <property type="evidence" value="ECO:0007669"/>
    <property type="project" value="InterPro"/>
</dbReference>
<sequence>MRKNAAGMAQACTLLFEAEVPPMGYAAFTLAKRSAGRAGAGDPQVGARMLDDRRLLLYSDRYELVLDLDRGGVIVGLLDKTTSRDYAAAEGPYFLNERRGCFIQRETFLMSRDTRVRATILEQGPLQASVRLDGVLGDTKFQFTVRLGKGRRAIEVGLKTWFESDQWIRWPSRCTIE</sequence>
<name>A0A927CTP9_9BACL</name>
<dbReference type="GO" id="GO:0003824">
    <property type="term" value="F:catalytic activity"/>
    <property type="evidence" value="ECO:0007669"/>
    <property type="project" value="InterPro"/>
</dbReference>
<dbReference type="InterPro" id="IPR011013">
    <property type="entry name" value="Gal_mutarotase_sf_dom"/>
</dbReference>
<dbReference type="Proteomes" id="UP000632125">
    <property type="component" value="Unassembled WGS sequence"/>
</dbReference>
<reference evidence="1" key="1">
    <citation type="submission" date="2020-09" db="EMBL/GenBank/DDBJ databases">
        <title>A novel bacterium of genus Paenibacillus, isolated from South China Sea.</title>
        <authorList>
            <person name="Huang H."/>
            <person name="Mo K."/>
            <person name="Hu Y."/>
        </authorList>
    </citation>
    <scope>NUCLEOTIDE SEQUENCE</scope>
    <source>
        <strain evidence="1">IB182493</strain>
    </source>
</reference>
<gene>
    <name evidence="1" type="ORF">IDH41_26115</name>
</gene>
<evidence type="ECO:0000313" key="1">
    <source>
        <dbReference type="EMBL" id="MBD2872061.1"/>
    </source>
</evidence>
<protein>
    <submittedName>
        <fullName evidence="1">Uncharacterized protein</fullName>
    </submittedName>
</protein>
<keyword evidence="2" id="KW-1185">Reference proteome</keyword>
<accession>A0A927CTP9</accession>